<feature type="compositionally biased region" description="Basic and acidic residues" evidence="1">
    <location>
        <begin position="46"/>
        <end position="65"/>
    </location>
</feature>
<keyword evidence="3" id="KW-1185">Reference proteome</keyword>
<sequence length="224" mass="24413">MDTLKGLMSTVADTITRQVSEQVKKAMDAASSFRLMEHGRVVARSDRSDRLPLDQQRGRAAEEPVARSAQGKIAISATASTPYAGNPMLRRPPPMTAPPRPQNARKYCEFHEQSGHTTTELRFGDKNKFKSPEVDFLLMTHCLQCNHWATHPPPSEGCGGPNKITQHNLLQPFPKPEAKTGTSKIGGRGVHVGLSAILALFLLRCTGLSFQGVGGLVLSSFTLR</sequence>
<feature type="region of interest" description="Disordered" evidence="1">
    <location>
        <begin position="46"/>
        <end position="70"/>
    </location>
</feature>
<reference evidence="2" key="1">
    <citation type="submission" date="2022-04" db="EMBL/GenBank/DDBJ databases">
        <title>Carnegiea gigantea Genome sequencing and assembly v2.</title>
        <authorList>
            <person name="Copetti D."/>
            <person name="Sanderson M.J."/>
            <person name="Burquez A."/>
            <person name="Wojciechowski M.F."/>
        </authorList>
    </citation>
    <scope>NUCLEOTIDE SEQUENCE</scope>
    <source>
        <strain evidence="2">SGP5-SGP5p</strain>
        <tissue evidence="2">Aerial part</tissue>
    </source>
</reference>
<evidence type="ECO:0000313" key="3">
    <source>
        <dbReference type="Proteomes" id="UP001153076"/>
    </source>
</evidence>
<protein>
    <submittedName>
        <fullName evidence="2">Uncharacterized protein</fullName>
    </submittedName>
</protein>
<gene>
    <name evidence="2" type="ORF">Cgig2_025833</name>
</gene>
<proteinExistence type="predicted"/>
<comment type="caution">
    <text evidence="2">The sequence shown here is derived from an EMBL/GenBank/DDBJ whole genome shotgun (WGS) entry which is preliminary data.</text>
</comment>
<dbReference type="AlphaFoldDB" id="A0A9Q1GIS2"/>
<dbReference type="EMBL" id="JAKOGI010003726">
    <property type="protein sequence ID" value="KAJ8420209.1"/>
    <property type="molecule type" value="Genomic_DNA"/>
</dbReference>
<dbReference type="Proteomes" id="UP001153076">
    <property type="component" value="Unassembled WGS sequence"/>
</dbReference>
<evidence type="ECO:0000313" key="2">
    <source>
        <dbReference type="EMBL" id="KAJ8420209.1"/>
    </source>
</evidence>
<evidence type="ECO:0000256" key="1">
    <source>
        <dbReference type="SAM" id="MobiDB-lite"/>
    </source>
</evidence>
<accession>A0A9Q1GIS2</accession>
<organism evidence="2 3">
    <name type="scientific">Carnegiea gigantea</name>
    <dbReference type="NCBI Taxonomy" id="171969"/>
    <lineage>
        <taxon>Eukaryota</taxon>
        <taxon>Viridiplantae</taxon>
        <taxon>Streptophyta</taxon>
        <taxon>Embryophyta</taxon>
        <taxon>Tracheophyta</taxon>
        <taxon>Spermatophyta</taxon>
        <taxon>Magnoliopsida</taxon>
        <taxon>eudicotyledons</taxon>
        <taxon>Gunneridae</taxon>
        <taxon>Pentapetalae</taxon>
        <taxon>Caryophyllales</taxon>
        <taxon>Cactineae</taxon>
        <taxon>Cactaceae</taxon>
        <taxon>Cactoideae</taxon>
        <taxon>Echinocereeae</taxon>
        <taxon>Carnegiea</taxon>
    </lineage>
</organism>
<name>A0A9Q1GIS2_9CARY</name>